<keyword evidence="2" id="KW-1185">Reference proteome</keyword>
<dbReference type="RefSeq" id="WP_037051565.1">
    <property type="nucleotide sequence ID" value="NZ_BAAAUZ010000012.1"/>
</dbReference>
<gene>
    <name evidence="1" type="ORF">GCM10017577_61300</name>
</gene>
<comment type="caution">
    <text evidence="1">The sequence shown here is derived from an EMBL/GenBank/DDBJ whole genome shotgun (WGS) entry which is preliminary data.</text>
</comment>
<proteinExistence type="predicted"/>
<reference evidence="1" key="1">
    <citation type="journal article" date="2014" name="Int. J. Syst. Evol. Microbiol.">
        <title>Complete genome sequence of Corynebacterium casei LMG S-19264T (=DSM 44701T), isolated from a smear-ripened cheese.</title>
        <authorList>
            <consortium name="US DOE Joint Genome Institute (JGI-PGF)"/>
            <person name="Walter F."/>
            <person name="Albersmeier A."/>
            <person name="Kalinowski J."/>
            <person name="Ruckert C."/>
        </authorList>
    </citation>
    <scope>NUCLEOTIDE SEQUENCE</scope>
    <source>
        <strain evidence="1">VKM Ac-1069</strain>
    </source>
</reference>
<sequence length="60" mass="6947">MDEEVLALARSGGRSRHAVAAVASADRPSWWQPHRPRIGNRSWRVLRLRRTRPAFTRAAW</sequence>
<accession>A0A9W6NZK4</accession>
<dbReference type="AlphaFoldDB" id="A0A9W6NZK4"/>
<reference evidence="1" key="2">
    <citation type="submission" date="2023-01" db="EMBL/GenBank/DDBJ databases">
        <authorList>
            <person name="Sun Q."/>
            <person name="Evtushenko L."/>
        </authorList>
    </citation>
    <scope>NUCLEOTIDE SEQUENCE</scope>
    <source>
        <strain evidence="1">VKM Ac-1069</strain>
    </source>
</reference>
<evidence type="ECO:0000313" key="2">
    <source>
        <dbReference type="Proteomes" id="UP001143463"/>
    </source>
</evidence>
<evidence type="ECO:0000313" key="1">
    <source>
        <dbReference type="EMBL" id="GLL14981.1"/>
    </source>
</evidence>
<dbReference type="EMBL" id="BSFQ01000039">
    <property type="protein sequence ID" value="GLL14981.1"/>
    <property type="molecule type" value="Genomic_DNA"/>
</dbReference>
<dbReference type="Proteomes" id="UP001143463">
    <property type="component" value="Unassembled WGS sequence"/>
</dbReference>
<organism evidence="1 2">
    <name type="scientific">Pseudonocardia halophobica</name>
    <dbReference type="NCBI Taxonomy" id="29401"/>
    <lineage>
        <taxon>Bacteria</taxon>
        <taxon>Bacillati</taxon>
        <taxon>Actinomycetota</taxon>
        <taxon>Actinomycetes</taxon>
        <taxon>Pseudonocardiales</taxon>
        <taxon>Pseudonocardiaceae</taxon>
        <taxon>Pseudonocardia</taxon>
    </lineage>
</organism>
<name>A0A9W6NZK4_9PSEU</name>
<protein>
    <submittedName>
        <fullName evidence="1">Uncharacterized protein</fullName>
    </submittedName>
</protein>